<dbReference type="GO" id="GO:0046872">
    <property type="term" value="F:metal ion binding"/>
    <property type="evidence" value="ECO:0007669"/>
    <property type="project" value="InterPro"/>
</dbReference>
<feature type="transmembrane region" description="Helical" evidence="1">
    <location>
        <begin position="7"/>
        <end position="30"/>
    </location>
</feature>
<reference evidence="3" key="1">
    <citation type="journal article" date="2007" name="Mol. Plant Microbe Interact.">
        <title>Genomic organization and evolutionary insights on GRP and NCR genes, two large nodule-specific gene families in Medicago truncatula.</title>
        <authorList>
            <person name="Alunni B."/>
            <person name="Kevei Z."/>
            <person name="Redondo-Nieto M."/>
            <person name="Kondorosi A."/>
            <person name="Mergaert P."/>
            <person name="Kondorosi E."/>
        </authorList>
    </citation>
    <scope>NUCLEOTIDE SEQUENCE</scope>
</reference>
<accession>A7KHD0</accession>
<evidence type="ECO:0000313" key="3">
    <source>
        <dbReference type="EMBL" id="ABS31437.1"/>
    </source>
</evidence>
<feature type="domain" description="Late nodulin" evidence="2">
    <location>
        <begin position="1"/>
        <end position="57"/>
    </location>
</feature>
<dbReference type="EMBL" id="EF414351">
    <property type="protein sequence ID" value="ABS31437.1"/>
    <property type="molecule type" value="mRNA"/>
</dbReference>
<evidence type="ECO:0000256" key="1">
    <source>
        <dbReference type="SAM" id="Phobius"/>
    </source>
</evidence>
<protein>
    <submittedName>
        <fullName evidence="3">Nodule-specific cysteine-rich peptide 266</fullName>
    </submittedName>
</protein>
<dbReference type="AlphaFoldDB" id="A7KHD0"/>
<sequence>MVNILKFIYVIIFFILMFFVLIDVDGHVLVECIENRDCEKGMCKFPFIVRCLMDQCKCVRIHNLI</sequence>
<keyword evidence="1" id="KW-1133">Transmembrane helix</keyword>
<organism evidence="3">
    <name type="scientific">Medicago truncatula</name>
    <name type="common">Barrel medic</name>
    <name type="synonym">Medicago tribuloides</name>
    <dbReference type="NCBI Taxonomy" id="3880"/>
    <lineage>
        <taxon>Eukaryota</taxon>
        <taxon>Viridiplantae</taxon>
        <taxon>Streptophyta</taxon>
        <taxon>Embryophyta</taxon>
        <taxon>Tracheophyta</taxon>
        <taxon>Spermatophyta</taxon>
        <taxon>Magnoliopsida</taxon>
        <taxon>eudicotyledons</taxon>
        <taxon>Gunneridae</taxon>
        <taxon>Pentapetalae</taxon>
        <taxon>rosids</taxon>
        <taxon>fabids</taxon>
        <taxon>Fabales</taxon>
        <taxon>Fabaceae</taxon>
        <taxon>Papilionoideae</taxon>
        <taxon>50 kb inversion clade</taxon>
        <taxon>NPAAA clade</taxon>
        <taxon>Hologalegina</taxon>
        <taxon>IRL clade</taxon>
        <taxon>Trifolieae</taxon>
        <taxon>Medicago</taxon>
    </lineage>
</organism>
<dbReference type="Pfam" id="PF07127">
    <property type="entry name" value="Nodulin_late"/>
    <property type="match status" value="1"/>
</dbReference>
<proteinExistence type="evidence at transcript level"/>
<name>A7KHD0_MEDTR</name>
<keyword evidence="1" id="KW-0472">Membrane</keyword>
<keyword evidence="1" id="KW-0812">Transmembrane</keyword>
<evidence type="ECO:0000259" key="2">
    <source>
        <dbReference type="Pfam" id="PF07127"/>
    </source>
</evidence>
<dbReference type="InterPro" id="IPR009810">
    <property type="entry name" value="Nodulin_late_dom"/>
</dbReference>